<organism evidence="4 5">
    <name type="scientific">Spinacia oleracea</name>
    <name type="common">Spinach</name>
    <dbReference type="NCBI Taxonomy" id="3562"/>
    <lineage>
        <taxon>Eukaryota</taxon>
        <taxon>Viridiplantae</taxon>
        <taxon>Streptophyta</taxon>
        <taxon>Embryophyta</taxon>
        <taxon>Tracheophyta</taxon>
        <taxon>Spermatophyta</taxon>
        <taxon>Magnoliopsida</taxon>
        <taxon>eudicotyledons</taxon>
        <taxon>Gunneridae</taxon>
        <taxon>Pentapetalae</taxon>
        <taxon>Caryophyllales</taxon>
        <taxon>Chenopodiaceae</taxon>
        <taxon>Chenopodioideae</taxon>
        <taxon>Anserineae</taxon>
        <taxon>Spinacia</taxon>
    </lineage>
</organism>
<dbReference type="PANTHER" id="PTHR48258:SF9">
    <property type="entry name" value="OS01G0348150 PROTEIN"/>
    <property type="match status" value="1"/>
</dbReference>
<proteinExistence type="predicted"/>
<dbReference type="InterPro" id="IPR025452">
    <property type="entry name" value="DUF4218"/>
</dbReference>
<evidence type="ECO:0000259" key="2">
    <source>
        <dbReference type="Pfam" id="PF13960"/>
    </source>
</evidence>
<dbReference type="Pfam" id="PF13952">
    <property type="entry name" value="DUF4216"/>
    <property type="match status" value="1"/>
</dbReference>
<keyword evidence="4" id="KW-1185">Reference proteome</keyword>
<evidence type="ECO:0008006" key="6">
    <source>
        <dbReference type="Google" id="ProtNLM"/>
    </source>
</evidence>
<sequence length="1041" mass="120385">MDRSWITTIKIGDPKYDAGVMQYIKFALENNSEGRDKFPCPCYMCHNLMHHKVDVILSHLRKWEFDITYTCWYRHGEKMGGTSGQQGHTDEGDSLEDMMDQLHEEVVDDPQVLEELLTDSEKPLYKDSKYSKLSAIVNLYNVKVGHSVTDECFSAFLKLFKDILPPDNVLPDATYRAKKMLCTTDLNYEKIHACPNDCILYKDEYESLKNCPQCNVSRYKKKEGVPAKVLWYFPIISRFKRMYSNSEDAKRLTWHKFGREKEDGILRHPADSPQWRFIDAEFSDFGKEERNLRLGLSTDGMNPYSSISSTYSIWPVMLVAYNLPPSLCLKRKYIMLSMLISGPKQPGNDIDVYLTPLIDDLKLLWEKGVEVFDASRNEMFNLRAMLFCTIQDYPAYGNLSGYTVKGGCACPICEDDHEYRKLKKAFTGEQNFESRPSVSTGEEVFEKVKNIEITFGKLKKNKGALPKQGYKKCSVFWRLPYWRFLFVRHSLDVMHIEKNVFNSLIGTLLNMPGKTKDGLNARSDLEELDIRKELHIVEETGKRKYLPPAAYTLSKKEKVELCTSLAGVKVPKGYSSNISSLVSVENTKLVGLKSHDCHVLMKDFLPIAIRSILPKNVRYAIIRLCFFFKSIYSKAIKTKDLDSLEIEIAVIFCQLEMYFPPAFFDIMIHLPIHLVREIRFCGPVHMRAQWAFERQMKTYKGYVKNAYRPEACIAERMLYELAMEYSFEHIDHVKTIGVPKSRHSDRFDGKGTIGRRELDMSLDKWHMAHTYILFNEDEVAPYVNRHMSFLESRNRKANQKALATEHSKSFRIWFKDQVTKEFQNSSQPFSDRLKHLAYGPSFSASFYSAYAINGCTFYTKEQDDKSTMQNSGVSLEAEAMHFSSAKDNRPVYSKMQYYGVIDEICELHYLGFSIPVFGCKWADNNNNVVFDCLGHTSMNPNKLGHKEDPYILASQAKQVFYVTGPSDKRRSILLTTKLRYAINDHDDNIVFEERSTPSEVQSVNDSVDDTSAYVRSDHEEGIWVEEENRNKIRAKKRLRKG</sequence>
<dbReference type="InterPro" id="IPR029480">
    <property type="entry name" value="Transpos_assoc"/>
</dbReference>
<dbReference type="Pfam" id="PF13963">
    <property type="entry name" value="Transpos_assoc"/>
    <property type="match status" value="1"/>
</dbReference>
<feature type="domain" description="DUF4218" evidence="2">
    <location>
        <begin position="631"/>
        <end position="736"/>
    </location>
</feature>
<name>A0ABM3QYE9_SPIOL</name>
<evidence type="ECO:0000313" key="4">
    <source>
        <dbReference type="Proteomes" id="UP000813463"/>
    </source>
</evidence>
<reference evidence="4" key="1">
    <citation type="journal article" date="2021" name="Nat. Commun.">
        <title>Genomic analyses provide insights into spinach domestication and the genetic basis of agronomic traits.</title>
        <authorList>
            <person name="Cai X."/>
            <person name="Sun X."/>
            <person name="Xu C."/>
            <person name="Sun H."/>
            <person name="Wang X."/>
            <person name="Ge C."/>
            <person name="Zhang Z."/>
            <person name="Wang Q."/>
            <person name="Fei Z."/>
            <person name="Jiao C."/>
            <person name="Wang Q."/>
        </authorList>
    </citation>
    <scope>NUCLEOTIDE SEQUENCE [LARGE SCALE GENOMIC DNA]</scope>
    <source>
        <strain evidence="4">cv. Varoflay</strain>
    </source>
</reference>
<feature type="domain" description="Transposase-associated" evidence="3">
    <location>
        <begin position="3"/>
        <end position="77"/>
    </location>
</feature>
<gene>
    <name evidence="5" type="primary">LOC110788497</name>
</gene>
<protein>
    <recommendedName>
        <fullName evidence="6">Transposase-associated domain-containing protein</fullName>
    </recommendedName>
</protein>
<dbReference type="RefSeq" id="XP_056688385.1">
    <property type="nucleotide sequence ID" value="XM_056832407.1"/>
</dbReference>
<dbReference type="PANTHER" id="PTHR48258">
    <property type="entry name" value="DUF4218 DOMAIN-CONTAINING PROTEIN-RELATED"/>
    <property type="match status" value="1"/>
</dbReference>
<feature type="domain" description="DUF4216" evidence="1">
    <location>
        <begin position="906"/>
        <end position="968"/>
    </location>
</feature>
<dbReference type="Pfam" id="PF02992">
    <property type="entry name" value="Transposase_21"/>
    <property type="match status" value="1"/>
</dbReference>
<reference evidence="5" key="2">
    <citation type="submission" date="2025-08" db="UniProtKB">
        <authorList>
            <consortium name="RefSeq"/>
        </authorList>
    </citation>
    <scope>IDENTIFICATION</scope>
    <source>
        <tissue evidence="5">Leaf</tissue>
    </source>
</reference>
<dbReference type="Pfam" id="PF13960">
    <property type="entry name" value="DUF4218"/>
    <property type="match status" value="1"/>
</dbReference>
<dbReference type="InterPro" id="IPR025312">
    <property type="entry name" value="DUF4216"/>
</dbReference>
<evidence type="ECO:0000313" key="5">
    <source>
        <dbReference type="RefSeq" id="XP_056688385.1"/>
    </source>
</evidence>
<evidence type="ECO:0000259" key="3">
    <source>
        <dbReference type="Pfam" id="PF13963"/>
    </source>
</evidence>
<evidence type="ECO:0000259" key="1">
    <source>
        <dbReference type="Pfam" id="PF13952"/>
    </source>
</evidence>
<dbReference type="InterPro" id="IPR004242">
    <property type="entry name" value="Transposase_21"/>
</dbReference>
<dbReference type="GeneID" id="110788497"/>
<accession>A0ABM3QYE9</accession>
<dbReference type="Proteomes" id="UP000813463">
    <property type="component" value="Chromosome 6"/>
</dbReference>